<gene>
    <name evidence="1" type="ORF">LuPra_00510</name>
</gene>
<sequence length="161" mass="17481">MSEDALLPFVDAWSVDIDAPPRIVWDAVLASAPGSRAGVIRGAFAVLSGADPAASNGLASHVLGAERPGFAVCEVVPPVTYALAGRHRFATYQLVFRIDQRGPVQSRLTAETFATFPGTAGRLYRMFLMDAKLHALVMWCMVRRVRRRAEAALRRQGARSS</sequence>
<dbReference type="EMBL" id="CP015136">
    <property type="protein sequence ID" value="AMY07343.1"/>
    <property type="molecule type" value="Genomic_DNA"/>
</dbReference>
<dbReference type="RefSeq" id="WP_110169305.1">
    <property type="nucleotide sequence ID" value="NZ_CP015136.1"/>
</dbReference>
<evidence type="ECO:0000313" key="1">
    <source>
        <dbReference type="EMBL" id="AMY07343.1"/>
    </source>
</evidence>
<dbReference type="Proteomes" id="UP000076079">
    <property type="component" value="Chromosome"/>
</dbReference>
<name>A0A143PGG5_LUTPR</name>
<protein>
    <recommendedName>
        <fullName evidence="3">Polyketide cyclase / dehydrase and lipid transport</fullName>
    </recommendedName>
</protein>
<keyword evidence="2" id="KW-1185">Reference proteome</keyword>
<dbReference type="OrthoDB" id="164904at2"/>
<reference evidence="2" key="2">
    <citation type="submission" date="2016-04" db="EMBL/GenBank/DDBJ databases">
        <title>First Complete Genome Sequence of a Subdivision 6 Acidobacterium.</title>
        <authorList>
            <person name="Huang S."/>
            <person name="Vieira S."/>
            <person name="Bunk B."/>
            <person name="Riedel T."/>
            <person name="Sproeer C."/>
            <person name="Overmann J."/>
        </authorList>
    </citation>
    <scope>NUCLEOTIDE SEQUENCE [LARGE SCALE GENOMIC DNA]</scope>
    <source>
        <strain evidence="2">DSM 100886 HEG_-6_39</strain>
    </source>
</reference>
<proteinExistence type="predicted"/>
<dbReference type="STRING" id="1855912.LuPra_00510"/>
<reference evidence="1 2" key="1">
    <citation type="journal article" date="2016" name="Genome Announc.">
        <title>First Complete Genome Sequence of a Subdivision 6 Acidobacterium Strain.</title>
        <authorList>
            <person name="Huang S."/>
            <person name="Vieira S."/>
            <person name="Bunk B."/>
            <person name="Riedel T."/>
            <person name="Sproer C."/>
            <person name="Overmann J."/>
        </authorList>
    </citation>
    <scope>NUCLEOTIDE SEQUENCE [LARGE SCALE GENOMIC DNA]</scope>
    <source>
        <strain evidence="2">DSM 100886 HEG_-6_39</strain>
    </source>
</reference>
<evidence type="ECO:0008006" key="3">
    <source>
        <dbReference type="Google" id="ProtNLM"/>
    </source>
</evidence>
<dbReference type="AlphaFoldDB" id="A0A143PGG5"/>
<evidence type="ECO:0000313" key="2">
    <source>
        <dbReference type="Proteomes" id="UP000076079"/>
    </source>
</evidence>
<accession>A0A143PGG5</accession>
<organism evidence="1 2">
    <name type="scientific">Luteitalea pratensis</name>
    <dbReference type="NCBI Taxonomy" id="1855912"/>
    <lineage>
        <taxon>Bacteria</taxon>
        <taxon>Pseudomonadati</taxon>
        <taxon>Acidobacteriota</taxon>
        <taxon>Vicinamibacteria</taxon>
        <taxon>Vicinamibacterales</taxon>
        <taxon>Vicinamibacteraceae</taxon>
        <taxon>Luteitalea</taxon>
    </lineage>
</organism>
<dbReference type="KEGG" id="abac:LuPra_00510"/>